<dbReference type="EMBL" id="JALHAT010000024">
    <property type="protein sequence ID" value="MCJ1961668.1"/>
    <property type="molecule type" value="Genomic_DNA"/>
</dbReference>
<reference evidence="2" key="1">
    <citation type="submission" date="2022-03" db="EMBL/GenBank/DDBJ databases">
        <title>Identification of a novel bacterium isolated from mangrove sediments.</title>
        <authorList>
            <person name="Pan X."/>
        </authorList>
    </citation>
    <scope>NUCLEOTIDE SEQUENCE</scope>
    <source>
        <strain evidence="2">B2637</strain>
    </source>
</reference>
<dbReference type="PANTHER" id="PTHR40274">
    <property type="entry name" value="VIRGINIAMYCIN B LYASE"/>
    <property type="match status" value="1"/>
</dbReference>
<dbReference type="Gene3D" id="2.120.10.30">
    <property type="entry name" value="TolB, C-terminal domain"/>
    <property type="match status" value="3"/>
</dbReference>
<dbReference type="InterPro" id="IPR051344">
    <property type="entry name" value="Vgb"/>
</dbReference>
<sequence length="533" mass="55250">MALVSRYAGPDGARAAPDWTLERITRSSRLFGANGLRTGADGRIYVAQVAGSAVTALDPDTGEASPVSAIDGPITAPDDIAFDSAGNLYATEITLGRVSMLAPDGSYRVIHGDMPVANPITVHQDRLFAGECRMGGRVFELDPVGGSHRQILADVPMPNAFSIGPDGLLYMPIMATNEIWRVDPAGGAPEVVVGDLGVPDSVKFDSKGRIISTQVASGQVLRIDPQTGVREVLAQLLPGLDNCTFVGERLFVSSIPGEVTEIRADGSVRPLVERGLQWPMGLALAADGSLFVADGGFTYTLAPGGELQLAGCLFSPGFPGFVRGVAAAGEGIWVTTNSMGAVMRWNMAEGTSTPLSTGHEILYGLAMRDSETVVFADGGAGRVLLAGPGGLEELARDLARPMGVALTAGGDVLISESAGGRVVRCEGGRKETVLDGLGEPQGIGVVDETLFVVDVERKEVVACDLATGRRETRASGLPVKAPPGVVPKLLGGVGDMSGPMVPFCGLAARDANTVYVSGDAEGSVLRLTSEGRR</sequence>
<feature type="domain" description="SMP-30/Gluconolactonase/LRE-like region" evidence="1">
    <location>
        <begin position="25"/>
        <end position="254"/>
    </location>
</feature>
<gene>
    <name evidence="2" type="ORF">MTR65_13315</name>
</gene>
<evidence type="ECO:0000313" key="2">
    <source>
        <dbReference type="EMBL" id="MCJ1961668.1"/>
    </source>
</evidence>
<dbReference type="InterPro" id="IPR011042">
    <property type="entry name" value="6-blade_b-propeller_TolB-like"/>
</dbReference>
<evidence type="ECO:0000313" key="3">
    <source>
        <dbReference type="Proteomes" id="UP001162802"/>
    </source>
</evidence>
<comment type="caution">
    <text evidence="2">The sequence shown here is derived from an EMBL/GenBank/DDBJ whole genome shotgun (WGS) entry which is preliminary data.</text>
</comment>
<dbReference type="PANTHER" id="PTHR40274:SF4">
    <property type="entry name" value="BLL1406 PROTEIN"/>
    <property type="match status" value="1"/>
</dbReference>
<protein>
    <submittedName>
        <fullName evidence="2">SMP-30/gluconolactonase/LRE family protein</fullName>
    </submittedName>
</protein>
<dbReference type="SUPFAM" id="SSF63829">
    <property type="entry name" value="Calcium-dependent phosphotriesterase"/>
    <property type="match status" value="2"/>
</dbReference>
<proteinExistence type="predicted"/>
<evidence type="ECO:0000259" key="1">
    <source>
        <dbReference type="Pfam" id="PF08450"/>
    </source>
</evidence>
<dbReference type="RefSeq" id="WP_243800976.1">
    <property type="nucleotide sequence ID" value="NZ_JALHAT010000024.1"/>
</dbReference>
<dbReference type="Proteomes" id="UP001162802">
    <property type="component" value="Unassembled WGS sequence"/>
</dbReference>
<dbReference type="InterPro" id="IPR013658">
    <property type="entry name" value="SGL"/>
</dbReference>
<dbReference type="SUPFAM" id="SSF101898">
    <property type="entry name" value="NHL repeat"/>
    <property type="match status" value="1"/>
</dbReference>
<name>A0ABT0AEP4_9SPHN</name>
<dbReference type="Pfam" id="PF08450">
    <property type="entry name" value="SGL"/>
    <property type="match status" value="1"/>
</dbReference>
<keyword evidence="3" id="KW-1185">Reference proteome</keyword>
<accession>A0ABT0AEP4</accession>
<organism evidence="2 3">
    <name type="scientific">Novosphingobium mangrovi</name>
    <name type="common">ex Hu et al. 2023</name>
    <dbReference type="NCBI Taxonomy" id="2930094"/>
    <lineage>
        <taxon>Bacteria</taxon>
        <taxon>Pseudomonadati</taxon>
        <taxon>Pseudomonadota</taxon>
        <taxon>Alphaproteobacteria</taxon>
        <taxon>Sphingomonadales</taxon>
        <taxon>Sphingomonadaceae</taxon>
        <taxon>Novosphingobium</taxon>
    </lineage>
</organism>